<dbReference type="NCBIfam" id="NF033527">
    <property type="entry name" value="transpos_Tn3"/>
    <property type="match status" value="1"/>
</dbReference>
<organism evidence="8 11">
    <name type="scientific">Salmonella enterica I</name>
    <dbReference type="NCBI Taxonomy" id="59201"/>
    <lineage>
        <taxon>Bacteria</taxon>
        <taxon>Pseudomonadati</taxon>
        <taxon>Pseudomonadota</taxon>
        <taxon>Gammaproteobacteria</taxon>
        <taxon>Enterobacterales</taxon>
        <taxon>Enterobacteriaceae</taxon>
        <taxon>Salmonella</taxon>
    </lineage>
</organism>
<dbReference type="InterPro" id="IPR047653">
    <property type="entry name" value="Tn3-like_transpos"/>
</dbReference>
<evidence type="ECO:0000256" key="1">
    <source>
        <dbReference type="ARBA" id="ARBA00009402"/>
    </source>
</evidence>
<evidence type="ECO:0000256" key="4">
    <source>
        <dbReference type="ARBA" id="ARBA00023172"/>
    </source>
</evidence>
<keyword evidence="4" id="KW-0233">DNA recombination</keyword>
<dbReference type="Pfam" id="PF13700">
    <property type="entry name" value="DUF4158"/>
    <property type="match status" value="1"/>
</dbReference>
<evidence type="ECO:0000313" key="9">
    <source>
        <dbReference type="EMBL" id="PUF49622.1"/>
    </source>
</evidence>
<evidence type="ECO:0000313" key="11">
    <source>
        <dbReference type="Proteomes" id="UP000251540"/>
    </source>
</evidence>
<name>A0A7Z1PX67_SALET</name>
<dbReference type="EMBL" id="QARO01000079">
    <property type="protein sequence ID" value="PUF49622.1"/>
    <property type="molecule type" value="Genomic_DNA"/>
</dbReference>
<evidence type="ECO:0000259" key="7">
    <source>
        <dbReference type="Pfam" id="PF13700"/>
    </source>
</evidence>
<evidence type="ECO:0000256" key="2">
    <source>
        <dbReference type="ARBA" id="ARBA00022578"/>
    </source>
</evidence>
<sequence>MTSVDRTAYPRLSKPLSEKELTFCYTISESEFDFIQQHTRSPHGQLSLASMLKTRQHLGYFMNFSQIPLPVARFLAEQLALPTGKNSVLKASDRKAEHRHRSLCRQFLGSRLFTRQARQQIVDLIHQSAYTMSDPADLINVALEQLSKNNIELPAFSTLERIASHERQCVHDSLYLQITSSLTTSQREALDALLLVHEGEQTTGFSWIKQTPGPATFQHFHLWAERLAFLDNIIDPHPFFRGVAHTKVRQFAAEATAYSIGDMRGIRNKPRRYTLLLSQIFFAQSTTRDEVITMFLRRMKRVIHSAQEKLHDLQEKNRETEERLINLLGEVLQYSPEIDTDEALGQHVRKIMIAQGGLEALNLQVNEVSACHNNNYLPFLWESHAANRSTIFQMLELLQLRSSTQDNSLINALAYVCRHRKTRKSTIPADIDISFISQRWRTFVCSRENSQLSFNRRALEVCVFVYLSEALQCGDIYVEYSNEYADYRTQLLPWDNCQERLSEYCQSLELPDSGDSFVADLQKQLIQAAEKADRNFPDNSELSIDSDGIPHLKQRAKSPEPAKLKRFKKTVYSQMPERHLLDILKNVQYWTQYHKNFGPSSGSSPKLQNPACSYLFAVFGFGCNLGASQTARHAPASINRQTLRRINTQHTNAARLQSALENIIDEYARFDLPGFWGKSNVAIADGTQIELRQNNLTGEQHIRYGGYGGIAYHHISSEYVALFSHFISCGVWEAVYILDALLLNKSAYKPDTLHADTQGQSEPVFALAHLLGIKLYPRMRNWNDVTFYRPSNEIRYKHIDSLFTKTIDWALIQTHWQDLMQVVLSVQAGRVLPSMLLRKLNSNNRQNKLYRAFRELGRVIRALFLLRYLSESDFRQTIRSETTKIESYNDFLDWITFGGEMIKSGNPVEHEKQLKYTDIIANAIMLHNVSDLTDILNDMSTEGYKIKAEQLFSLSPYIRDHIRRFGRYHVDMENMPPLLNPRSVAVST</sequence>
<dbReference type="Proteomes" id="UP000251351">
    <property type="component" value="Unassembled WGS sequence"/>
</dbReference>
<dbReference type="GO" id="GO:0006313">
    <property type="term" value="P:DNA transposition"/>
    <property type="evidence" value="ECO:0007669"/>
    <property type="project" value="InterPro"/>
</dbReference>
<evidence type="ECO:0000313" key="10">
    <source>
        <dbReference type="Proteomes" id="UP000251351"/>
    </source>
</evidence>
<feature type="coiled-coil region" evidence="5">
    <location>
        <begin position="296"/>
        <end position="330"/>
    </location>
</feature>
<dbReference type="GO" id="GO:0003677">
    <property type="term" value="F:DNA binding"/>
    <property type="evidence" value="ECO:0007669"/>
    <property type="project" value="UniProtKB-KW"/>
</dbReference>
<keyword evidence="2" id="KW-0815">Transposition</keyword>
<proteinExistence type="inferred from homology"/>
<dbReference type="GO" id="GO:0004803">
    <property type="term" value="F:transposase activity"/>
    <property type="evidence" value="ECO:0007669"/>
    <property type="project" value="InterPro"/>
</dbReference>
<dbReference type="Proteomes" id="UP000251540">
    <property type="component" value="Unassembled WGS sequence"/>
</dbReference>
<dbReference type="InterPro" id="IPR002513">
    <property type="entry name" value="Tn3_Tnp_DDE_dom"/>
</dbReference>
<reference evidence="10 11" key="1">
    <citation type="submission" date="2018-04" db="EMBL/GenBank/DDBJ databases">
        <title>Whole genome sequencing of Salmonella enterica.</title>
        <authorList>
            <person name="Bell R."/>
        </authorList>
    </citation>
    <scope>NUCLEOTIDE SEQUENCE [LARGE SCALE GENOMIC DNA]</scope>
    <source>
        <strain evidence="8 11">CFSAN058609</strain>
        <strain evidence="9 10">CFSAN058610</strain>
    </source>
</reference>
<dbReference type="EMBL" id="QARP01000054">
    <property type="protein sequence ID" value="PUF26173.1"/>
    <property type="molecule type" value="Genomic_DNA"/>
</dbReference>
<accession>A0A7Z1PX67</accession>
<evidence type="ECO:0000313" key="8">
    <source>
        <dbReference type="EMBL" id="PUF26173.1"/>
    </source>
</evidence>
<keyword evidence="3" id="KW-0238">DNA-binding</keyword>
<dbReference type="AlphaFoldDB" id="A0A7Z1PX67"/>
<evidence type="ECO:0000256" key="3">
    <source>
        <dbReference type="ARBA" id="ARBA00023125"/>
    </source>
</evidence>
<evidence type="ECO:0000259" key="6">
    <source>
        <dbReference type="Pfam" id="PF01526"/>
    </source>
</evidence>
<protein>
    <submittedName>
        <fullName evidence="8">Tn3 family transposase</fullName>
    </submittedName>
</protein>
<dbReference type="Pfam" id="PF01526">
    <property type="entry name" value="DDE_Tnp_Tn3"/>
    <property type="match status" value="1"/>
</dbReference>
<keyword evidence="5" id="KW-0175">Coiled coil</keyword>
<feature type="domain" description="Tn3 transposase DDE" evidence="6">
    <location>
        <begin position="582"/>
        <end position="968"/>
    </location>
</feature>
<comment type="caution">
    <text evidence="8">The sequence shown here is derived from an EMBL/GenBank/DDBJ whole genome shotgun (WGS) entry which is preliminary data.</text>
</comment>
<dbReference type="InterPro" id="IPR025296">
    <property type="entry name" value="DUF4158"/>
</dbReference>
<feature type="domain" description="DUF4158" evidence="7">
    <location>
        <begin position="2"/>
        <end position="165"/>
    </location>
</feature>
<gene>
    <name evidence="9" type="ORF">DAX73_28275</name>
    <name evidence="8" type="ORF">DAX92_26955</name>
</gene>
<evidence type="ECO:0000256" key="5">
    <source>
        <dbReference type="SAM" id="Coils"/>
    </source>
</evidence>
<comment type="similarity">
    <text evidence="1">Belongs to the transposase 7 family.</text>
</comment>
<dbReference type="RefSeq" id="WP_154708284.1">
    <property type="nucleotide sequence ID" value="NZ_QARO01000079.1"/>
</dbReference>